<comment type="caution">
    <text evidence="1">The sequence shown here is derived from an EMBL/GenBank/DDBJ whole genome shotgun (WGS) entry which is preliminary data.</text>
</comment>
<keyword evidence="2" id="KW-1185">Reference proteome</keyword>
<evidence type="ECO:0000313" key="2">
    <source>
        <dbReference type="Proteomes" id="UP000005546"/>
    </source>
</evidence>
<dbReference type="HOGENOM" id="CLU_2466249_0_0_10"/>
<proteinExistence type="predicted"/>
<gene>
    <name evidence="1" type="ORF">HMPREF9442_00222</name>
</gene>
<accession>F3QPY5</accession>
<dbReference type="Proteomes" id="UP000005546">
    <property type="component" value="Unassembled WGS sequence"/>
</dbReference>
<dbReference type="STRING" id="762982.HMPREF9442_00222"/>
<dbReference type="EMBL" id="AFBR01000007">
    <property type="protein sequence ID" value="EGG57493.1"/>
    <property type="molecule type" value="Genomic_DNA"/>
</dbReference>
<protein>
    <submittedName>
        <fullName evidence="1">Conserved domain protein</fullName>
    </submittedName>
</protein>
<sequence>MTDLHRVVNRQSVRVPKRQFGSGENGVFVPGREHDGRMRTIWKAEVVHGESFRGVFMVFLKMKSGHKAWEDCRGVSLKRSKLAFCFCF</sequence>
<dbReference type="AlphaFoldDB" id="F3QPY5"/>
<evidence type="ECO:0000313" key="1">
    <source>
        <dbReference type="EMBL" id="EGG57493.1"/>
    </source>
</evidence>
<name>F3QPY5_9BACT</name>
<organism evidence="1 2">
    <name type="scientific">Paraprevotella xylaniphila YIT 11841</name>
    <dbReference type="NCBI Taxonomy" id="762982"/>
    <lineage>
        <taxon>Bacteria</taxon>
        <taxon>Pseudomonadati</taxon>
        <taxon>Bacteroidota</taxon>
        <taxon>Bacteroidia</taxon>
        <taxon>Bacteroidales</taxon>
        <taxon>Prevotellaceae</taxon>
        <taxon>Paraprevotella</taxon>
    </lineage>
</organism>
<reference evidence="1 2" key="1">
    <citation type="submission" date="2011-02" db="EMBL/GenBank/DDBJ databases">
        <authorList>
            <person name="Weinstock G."/>
            <person name="Sodergren E."/>
            <person name="Clifton S."/>
            <person name="Fulton L."/>
            <person name="Fulton B."/>
            <person name="Courtney L."/>
            <person name="Fronick C."/>
            <person name="Harrison M."/>
            <person name="Strong C."/>
            <person name="Farmer C."/>
            <person name="Delahaunty K."/>
            <person name="Markovic C."/>
            <person name="Hall O."/>
            <person name="Minx P."/>
            <person name="Tomlinson C."/>
            <person name="Mitreva M."/>
            <person name="Hou S."/>
            <person name="Chen J."/>
            <person name="Wollam A."/>
            <person name="Pepin K.H."/>
            <person name="Johnson M."/>
            <person name="Bhonagiri V."/>
            <person name="Zhang X."/>
            <person name="Suruliraj S."/>
            <person name="Warren W."/>
            <person name="Chinwalla A."/>
            <person name="Mardis E.R."/>
            <person name="Wilson R.K."/>
        </authorList>
    </citation>
    <scope>NUCLEOTIDE SEQUENCE [LARGE SCALE GENOMIC DNA]</scope>
    <source>
        <strain evidence="1 2">YIT 11841</strain>
    </source>
</reference>